<keyword evidence="1" id="KW-0472">Membrane</keyword>
<dbReference type="Proteomes" id="UP000199350">
    <property type="component" value="Chromosome I"/>
</dbReference>
<feature type="transmembrane region" description="Helical" evidence="1">
    <location>
        <begin position="92"/>
        <end position="114"/>
    </location>
</feature>
<feature type="transmembrane region" description="Helical" evidence="1">
    <location>
        <begin position="34"/>
        <end position="54"/>
    </location>
</feature>
<evidence type="ECO:0000256" key="1">
    <source>
        <dbReference type="SAM" id="Phobius"/>
    </source>
</evidence>
<accession>A0A1G9QIL2</accession>
<evidence type="ECO:0000313" key="2">
    <source>
        <dbReference type="EMBL" id="SDM10806.1"/>
    </source>
</evidence>
<feature type="transmembrane region" description="Helical" evidence="1">
    <location>
        <begin position="120"/>
        <end position="144"/>
    </location>
</feature>
<sequence>MSLTQKFGDFATGAVERAATDEYESSMVHKSNTVLVGAMGGGLFLLGAVLAWAIPGIHSALSILIIVPLLLGLGAAEGWLKHYHVRQKAQPNVAFLSTLLVLAMVQIAGIGYNVGGGMNAFAWSMLGGGVIGAAVGLFAAGTAMDSRHASDLRRREEQLDAEERLG</sequence>
<keyword evidence="1" id="KW-0812">Transmembrane</keyword>
<protein>
    <submittedName>
        <fullName evidence="2">Uncharacterized protein</fullName>
    </submittedName>
</protein>
<evidence type="ECO:0000313" key="3">
    <source>
        <dbReference type="Proteomes" id="UP000199350"/>
    </source>
</evidence>
<feature type="transmembrane region" description="Helical" evidence="1">
    <location>
        <begin position="60"/>
        <end position="80"/>
    </location>
</feature>
<gene>
    <name evidence="2" type="ORF">SAMN04488535_1945</name>
</gene>
<dbReference type="RefSeq" id="WP_092151627.1">
    <property type="nucleotide sequence ID" value="NZ_LT629700.1"/>
</dbReference>
<keyword evidence="1" id="KW-1133">Transmembrane helix</keyword>
<organism evidence="2 3">
    <name type="scientific">Corynebacterium mycetoides</name>
    <dbReference type="NCBI Taxonomy" id="38302"/>
    <lineage>
        <taxon>Bacteria</taxon>
        <taxon>Bacillati</taxon>
        <taxon>Actinomycetota</taxon>
        <taxon>Actinomycetes</taxon>
        <taxon>Mycobacteriales</taxon>
        <taxon>Corynebacteriaceae</taxon>
        <taxon>Corynebacterium</taxon>
    </lineage>
</organism>
<dbReference type="AlphaFoldDB" id="A0A1G9QIL2"/>
<dbReference type="OrthoDB" id="4424710at2"/>
<keyword evidence="3" id="KW-1185">Reference proteome</keyword>
<dbReference type="STRING" id="38302.SAMN04488535_1945"/>
<proteinExistence type="predicted"/>
<dbReference type="EMBL" id="LT629700">
    <property type="protein sequence ID" value="SDM10806.1"/>
    <property type="molecule type" value="Genomic_DNA"/>
</dbReference>
<name>A0A1G9QIL2_9CORY</name>
<reference evidence="3" key="1">
    <citation type="submission" date="2016-10" db="EMBL/GenBank/DDBJ databases">
        <authorList>
            <person name="Varghese N."/>
            <person name="Submissions S."/>
        </authorList>
    </citation>
    <scope>NUCLEOTIDE SEQUENCE [LARGE SCALE GENOMIC DNA]</scope>
    <source>
        <strain evidence="3">DSM 20632</strain>
    </source>
</reference>